<evidence type="ECO:0000313" key="1">
    <source>
        <dbReference type="EMBL" id="VUC35204.1"/>
    </source>
</evidence>
<gene>
    <name evidence="1" type="ORF">CLO192961_LOCUS407755</name>
</gene>
<reference evidence="1 2" key="1">
    <citation type="submission" date="2019-06" db="EMBL/GenBank/DDBJ databases">
        <authorList>
            <person name="Broberg M."/>
        </authorList>
    </citation>
    <scope>NUCLEOTIDE SEQUENCE [LARGE SCALE GENOMIC DNA]</scope>
</reference>
<dbReference type="Proteomes" id="UP000766486">
    <property type="component" value="Unassembled WGS sequence"/>
</dbReference>
<organism evidence="1 2">
    <name type="scientific">Bionectria ochroleuca</name>
    <name type="common">Gliocladium roseum</name>
    <dbReference type="NCBI Taxonomy" id="29856"/>
    <lineage>
        <taxon>Eukaryota</taxon>
        <taxon>Fungi</taxon>
        <taxon>Dikarya</taxon>
        <taxon>Ascomycota</taxon>
        <taxon>Pezizomycotina</taxon>
        <taxon>Sordariomycetes</taxon>
        <taxon>Hypocreomycetidae</taxon>
        <taxon>Hypocreales</taxon>
        <taxon>Bionectriaceae</taxon>
        <taxon>Clonostachys</taxon>
    </lineage>
</organism>
<dbReference type="EMBL" id="CABFNS010000905">
    <property type="protein sequence ID" value="VUC35204.1"/>
    <property type="molecule type" value="Genomic_DNA"/>
</dbReference>
<keyword evidence="2" id="KW-1185">Reference proteome</keyword>
<sequence length="112" mass="12350">MAGADEPVTLSGLCQAMAIAMVSAVAGERSRKDAVEWCVGGEKKGREEKRRFDGGEAVASTTKCSRCCKWPDGWRWRRRARGGEPVADGLANRRIAAQATHSIWLFRQDLSR</sequence>
<evidence type="ECO:0000313" key="2">
    <source>
        <dbReference type="Proteomes" id="UP000766486"/>
    </source>
</evidence>
<accession>A0ABY6UUX2</accession>
<proteinExistence type="predicted"/>
<name>A0ABY6UUX2_BIOOC</name>
<protein>
    <submittedName>
        <fullName evidence="1">Uncharacterized protein</fullName>
    </submittedName>
</protein>
<comment type="caution">
    <text evidence="1">The sequence shown here is derived from an EMBL/GenBank/DDBJ whole genome shotgun (WGS) entry which is preliminary data.</text>
</comment>